<dbReference type="InterPro" id="IPR029063">
    <property type="entry name" value="SAM-dependent_MTases_sf"/>
</dbReference>
<dbReference type="PANTHER" id="PTHR11061">
    <property type="entry name" value="RNA M5U METHYLTRANSFERASE"/>
    <property type="match status" value="1"/>
</dbReference>
<feature type="active site" description="Nucleophile" evidence="4">
    <location>
        <position position="410"/>
    </location>
</feature>
<dbReference type="InterPro" id="IPR002792">
    <property type="entry name" value="TRAM_dom"/>
</dbReference>
<feature type="binding site" evidence="4">
    <location>
        <position position="333"/>
    </location>
    <ligand>
        <name>S-adenosyl-L-methionine</name>
        <dbReference type="ChEBI" id="CHEBI:59789"/>
    </ligand>
</feature>
<proteinExistence type="inferred from homology"/>
<feature type="domain" description="TRAM" evidence="5">
    <location>
        <begin position="2"/>
        <end position="60"/>
    </location>
</feature>
<evidence type="ECO:0000313" key="6">
    <source>
        <dbReference type="EMBL" id="MBS5332193.1"/>
    </source>
</evidence>
<keyword evidence="2 4" id="KW-0808">Transferase</keyword>
<feature type="binding site" evidence="4">
    <location>
        <position position="312"/>
    </location>
    <ligand>
        <name>S-adenosyl-L-methionine</name>
        <dbReference type="ChEBI" id="CHEBI:59789"/>
    </ligand>
</feature>
<name>A0A943HHP6_9FIRM</name>
<feature type="binding site" evidence="4">
    <location>
        <position position="383"/>
    </location>
    <ligand>
        <name>S-adenosyl-L-methionine</name>
        <dbReference type="ChEBI" id="CHEBI:59789"/>
    </ligand>
</feature>
<sequence>MPFKKNQIVTLQIESLSNDGSGVAHQDGQAVFVPLTAPGDVTEVRIVKPMKTYAFGRVEKLITAGPNRIQQDCPVAGPCGGCGLRHISYQAECAAKTQFVRDAFARLGKLDVPVLDVLAAPAVDRYRNKVQLPVGTDENGHIVTGFFAGRSHRIVACSDCKLQPAWMNQLAARTCELLEENGITAYNEETHTGRVRHLYMRQGWHSGQRLLCFVVNGNGLPNEAEICAILQKEFDLTTILINRNSERTNVILGRKTRTAAGPGTIEDTLAGVPLHMGVHEFYQVNTPAAEVLYAKARAYAGLKPDDFLLDLYCGMGTIGLSMLPDCQRLVGVEVVPQAVEGAKETAARLGLGAEKADFRCQDAGAAAAQLAAEGARPDVIVVDPPRKGCDEATLTAIAEMAPRTVVMVSCNAATAARDTKWLTEHGYKAVEVQPVDLFPRTKHVECVVKLTAQL</sequence>
<dbReference type="CDD" id="cd02440">
    <property type="entry name" value="AdoMet_MTases"/>
    <property type="match status" value="1"/>
</dbReference>
<evidence type="ECO:0000313" key="7">
    <source>
        <dbReference type="Proteomes" id="UP000759273"/>
    </source>
</evidence>
<dbReference type="EMBL" id="JAGZGG010000012">
    <property type="protein sequence ID" value="MBS5332193.1"/>
    <property type="molecule type" value="Genomic_DNA"/>
</dbReference>
<dbReference type="Gene3D" id="3.40.50.150">
    <property type="entry name" value="Vaccinia Virus protein VP39"/>
    <property type="match status" value="1"/>
</dbReference>
<evidence type="ECO:0000256" key="3">
    <source>
        <dbReference type="ARBA" id="ARBA00022691"/>
    </source>
</evidence>
<keyword evidence="1 4" id="KW-0489">Methyltransferase</keyword>
<dbReference type="PROSITE" id="PS51687">
    <property type="entry name" value="SAM_MT_RNA_M5U"/>
    <property type="match status" value="1"/>
</dbReference>
<reference evidence="6" key="1">
    <citation type="submission" date="2021-02" db="EMBL/GenBank/DDBJ databases">
        <title>Infant gut strain persistence is associated with maternal origin, phylogeny, and functional potential including surface adhesion and iron acquisition.</title>
        <authorList>
            <person name="Lou Y.C."/>
        </authorList>
    </citation>
    <scope>NUCLEOTIDE SEQUENCE</scope>
    <source>
        <strain evidence="6">L3_101_000M1_dasL3_101_000M1_concoct_87</strain>
    </source>
</reference>
<dbReference type="InterPro" id="IPR010280">
    <property type="entry name" value="U5_MeTrfase_fam"/>
</dbReference>
<comment type="caution">
    <text evidence="6">The sequence shown here is derived from an EMBL/GenBank/DDBJ whole genome shotgun (WGS) entry which is preliminary data.</text>
</comment>
<protein>
    <submittedName>
        <fullName evidence="6">23S rRNA (Uracil(1939)-C(5))-methyltransferase RlmD</fullName>
        <ecNumber evidence="6">2.1.1.190</ecNumber>
    </submittedName>
</protein>
<evidence type="ECO:0000259" key="5">
    <source>
        <dbReference type="PROSITE" id="PS50926"/>
    </source>
</evidence>
<feature type="binding site" evidence="4">
    <location>
        <position position="283"/>
    </location>
    <ligand>
        <name>S-adenosyl-L-methionine</name>
        <dbReference type="ChEBI" id="CHEBI:59789"/>
    </ligand>
</feature>
<comment type="similarity">
    <text evidence="4">Belongs to the class I-like SAM-binding methyltransferase superfamily. RNA M5U methyltransferase family.</text>
</comment>
<organism evidence="6 7">
    <name type="scientific">Subdoligranulum variabile</name>
    <dbReference type="NCBI Taxonomy" id="214851"/>
    <lineage>
        <taxon>Bacteria</taxon>
        <taxon>Bacillati</taxon>
        <taxon>Bacillota</taxon>
        <taxon>Clostridia</taxon>
        <taxon>Eubacteriales</taxon>
        <taxon>Oscillospiraceae</taxon>
        <taxon>Subdoligranulum</taxon>
    </lineage>
</organism>
<dbReference type="NCBIfam" id="TIGR00479">
    <property type="entry name" value="rumA"/>
    <property type="match status" value="1"/>
</dbReference>
<accession>A0A943HHP6</accession>
<keyword evidence="3 4" id="KW-0949">S-adenosyl-L-methionine</keyword>
<dbReference type="AlphaFoldDB" id="A0A943HHP6"/>
<dbReference type="GO" id="GO:0070041">
    <property type="term" value="F:rRNA (uridine-C5-)-methyltransferase activity"/>
    <property type="evidence" value="ECO:0007669"/>
    <property type="project" value="TreeGrafter"/>
</dbReference>
<evidence type="ECO:0000256" key="4">
    <source>
        <dbReference type="PROSITE-ProRule" id="PRU01024"/>
    </source>
</evidence>
<dbReference type="PROSITE" id="PS50926">
    <property type="entry name" value="TRAM"/>
    <property type="match status" value="1"/>
</dbReference>
<evidence type="ECO:0000256" key="2">
    <source>
        <dbReference type="ARBA" id="ARBA00022679"/>
    </source>
</evidence>
<dbReference type="Pfam" id="PF05958">
    <property type="entry name" value="tRNA_U5-meth_tr"/>
    <property type="match status" value="1"/>
</dbReference>
<dbReference type="GO" id="GO:0070475">
    <property type="term" value="P:rRNA base methylation"/>
    <property type="evidence" value="ECO:0007669"/>
    <property type="project" value="TreeGrafter"/>
</dbReference>
<dbReference type="EC" id="2.1.1.190" evidence="6"/>
<dbReference type="SUPFAM" id="SSF50249">
    <property type="entry name" value="Nucleic acid-binding proteins"/>
    <property type="match status" value="1"/>
</dbReference>
<dbReference type="Gene3D" id="2.40.50.140">
    <property type="entry name" value="Nucleic acid-binding proteins"/>
    <property type="match status" value="1"/>
</dbReference>
<dbReference type="Pfam" id="PF01938">
    <property type="entry name" value="TRAM"/>
    <property type="match status" value="1"/>
</dbReference>
<dbReference type="SUPFAM" id="SSF53335">
    <property type="entry name" value="S-adenosyl-L-methionine-dependent methyltransferases"/>
    <property type="match status" value="1"/>
</dbReference>
<dbReference type="Gene3D" id="2.40.50.1070">
    <property type="match status" value="1"/>
</dbReference>
<evidence type="ECO:0000256" key="1">
    <source>
        <dbReference type="ARBA" id="ARBA00022603"/>
    </source>
</evidence>
<gene>
    <name evidence="6" type="primary">rlmD</name>
    <name evidence="6" type="ORF">KHY36_06670</name>
</gene>
<dbReference type="Proteomes" id="UP000759273">
    <property type="component" value="Unassembled WGS sequence"/>
</dbReference>
<dbReference type="InterPro" id="IPR012340">
    <property type="entry name" value="NA-bd_OB-fold"/>
</dbReference>
<dbReference type="PANTHER" id="PTHR11061:SF30">
    <property type="entry name" value="TRNA (URACIL(54)-C(5))-METHYLTRANSFERASE"/>
    <property type="match status" value="1"/>
</dbReference>